<protein>
    <recommendedName>
        <fullName evidence="3">Capsule assembly Wzi family protein</fullName>
    </recommendedName>
</protein>
<accession>A0A532V048</accession>
<dbReference type="Gene3D" id="2.40.160.130">
    <property type="entry name" value="Capsule assembly protein Wzi"/>
    <property type="match status" value="1"/>
</dbReference>
<evidence type="ECO:0000313" key="2">
    <source>
        <dbReference type="Proteomes" id="UP000317778"/>
    </source>
</evidence>
<dbReference type="InterPro" id="IPR038636">
    <property type="entry name" value="Wzi_sf"/>
</dbReference>
<evidence type="ECO:0000313" key="1">
    <source>
        <dbReference type="EMBL" id="TKJ40584.1"/>
    </source>
</evidence>
<dbReference type="Proteomes" id="UP000317778">
    <property type="component" value="Unassembled WGS sequence"/>
</dbReference>
<dbReference type="AlphaFoldDB" id="A0A532V048"/>
<comment type="caution">
    <text evidence="1">The sequence shown here is derived from an EMBL/GenBank/DDBJ whole genome shotgun (WGS) entry which is preliminary data.</text>
</comment>
<evidence type="ECO:0008006" key="3">
    <source>
        <dbReference type="Google" id="ProtNLM"/>
    </source>
</evidence>
<name>A0A532V048_UNCT6</name>
<organism evidence="1 2">
    <name type="scientific">candidate division TA06 bacterium B3_TA06</name>
    <dbReference type="NCBI Taxonomy" id="2012487"/>
    <lineage>
        <taxon>Bacteria</taxon>
        <taxon>Bacteria division TA06</taxon>
    </lineage>
</organism>
<gene>
    <name evidence="1" type="ORF">CEE36_09375</name>
</gene>
<dbReference type="EMBL" id="NJBO01000017">
    <property type="protein sequence ID" value="TKJ40584.1"/>
    <property type="molecule type" value="Genomic_DNA"/>
</dbReference>
<sequence length="439" mass="50102">MPDTRPYTRQEIVDGFNPQAEVSRADSFDLQRFGFLHGVSAARWAPALALSADDASFELGGALRASYRIPDTFRTGPDIRFEGSIGPASFFATHRLTYAYNWPDTVFDAKSWRGEERPIYPEIPDARLDLDFDWLHIQAGRSEIHLGPVSHGGLFLSTEPWGLDHAAYSLKWKGVRFTSLFAWLQSDKRMVVHRFEYVAPRWKLGFSEAVVSSDTNDILPYLFAPAAFYYFMQWNKRQDENILWGVDASVLFPPVRFYTELLVDDFAYEPATGPNKIGGTIGGEWVSILSSEVDLRADYTAISKWTYAQRDSAQNYTFRGCILGDDLGPDADRSRLTVSWRIIPRISIEGLFFYERHGEGDVWHDFADDGAHDRETFHPPFPSGIVEHHLGIEGEVKLRLVGRSFLSFIARAEQISNLDHQEGSEEFRPTLQTDLYWEF</sequence>
<reference evidence="1 2" key="1">
    <citation type="submission" date="2017-06" db="EMBL/GenBank/DDBJ databases">
        <title>Novel microbial phyla capable of carbon fixation and sulfur reduction in deep-sea sediments.</title>
        <authorList>
            <person name="Huang J."/>
            <person name="Baker B."/>
            <person name="Wang Y."/>
        </authorList>
    </citation>
    <scope>NUCLEOTIDE SEQUENCE [LARGE SCALE GENOMIC DNA]</scope>
    <source>
        <strain evidence="1">B3_TA06</strain>
    </source>
</reference>
<proteinExistence type="predicted"/>